<dbReference type="InterPro" id="IPR029063">
    <property type="entry name" value="SAM-dependent_MTases_sf"/>
</dbReference>
<evidence type="ECO:0000256" key="4">
    <source>
        <dbReference type="ARBA" id="ARBA00022679"/>
    </source>
</evidence>
<evidence type="ECO:0000256" key="1">
    <source>
        <dbReference type="ARBA" id="ARBA00000142"/>
    </source>
</evidence>
<dbReference type="PROSITE" id="PS51625">
    <property type="entry name" value="SAM_MT_TRMB"/>
    <property type="match status" value="1"/>
</dbReference>
<proteinExistence type="inferred from homology"/>
<dbReference type="EC" id="2.1.1.33" evidence="7"/>
<evidence type="ECO:0000313" key="8">
    <source>
        <dbReference type="EMBL" id="RLP84824.1"/>
    </source>
</evidence>
<evidence type="ECO:0000256" key="2">
    <source>
        <dbReference type="ARBA" id="ARBA00003015"/>
    </source>
</evidence>
<feature type="binding site" evidence="7">
    <location>
        <position position="229"/>
    </location>
    <ligand>
        <name>substrate</name>
    </ligand>
</feature>
<dbReference type="PANTHER" id="PTHR23417:SF14">
    <property type="entry name" value="PENTACOTRIPEPTIDE-REPEAT REGION OF PRORP DOMAIN-CONTAINING PROTEIN"/>
    <property type="match status" value="1"/>
</dbReference>
<evidence type="ECO:0000256" key="6">
    <source>
        <dbReference type="ARBA" id="ARBA00022694"/>
    </source>
</evidence>
<name>A0A3L7AX67_9MICO</name>
<comment type="caution">
    <text evidence="8">The sequence shown here is derived from an EMBL/GenBank/DDBJ whole genome shotgun (WGS) entry which is preliminary data.</text>
</comment>
<dbReference type="RefSeq" id="WP_121687294.1">
    <property type="nucleotide sequence ID" value="NZ_RCUY01000001.1"/>
</dbReference>
<feature type="binding site" evidence="7">
    <location>
        <position position="193"/>
    </location>
    <ligand>
        <name>S-adenosyl-L-methionine</name>
        <dbReference type="ChEBI" id="CHEBI:59789"/>
    </ligand>
</feature>
<reference evidence="8 9" key="1">
    <citation type="submission" date="2018-10" db="EMBL/GenBank/DDBJ databases">
        <authorList>
            <person name="Li J."/>
        </authorList>
    </citation>
    <scope>NUCLEOTIDE SEQUENCE [LARGE SCALE GENOMIC DNA]</scope>
    <source>
        <strain evidence="8 9">JCM 11654</strain>
    </source>
</reference>
<dbReference type="NCBIfam" id="TIGR00091">
    <property type="entry name" value="tRNA (guanosine(46)-N7)-methyltransferase TrmB"/>
    <property type="match status" value="1"/>
</dbReference>
<feature type="binding site" evidence="7">
    <location>
        <position position="171"/>
    </location>
    <ligand>
        <name>S-adenosyl-L-methionine</name>
        <dbReference type="ChEBI" id="CHEBI:59789"/>
    </ligand>
</feature>
<dbReference type="Pfam" id="PF02390">
    <property type="entry name" value="Methyltransf_4"/>
    <property type="match status" value="1"/>
</dbReference>
<dbReference type="GO" id="GO:0043527">
    <property type="term" value="C:tRNA methyltransferase complex"/>
    <property type="evidence" value="ECO:0007669"/>
    <property type="project" value="TreeGrafter"/>
</dbReference>
<dbReference type="EMBL" id="RCUY01000001">
    <property type="protein sequence ID" value="RLP84824.1"/>
    <property type="molecule type" value="Genomic_DNA"/>
</dbReference>
<evidence type="ECO:0000256" key="7">
    <source>
        <dbReference type="HAMAP-Rule" id="MF_01057"/>
    </source>
</evidence>
<comment type="function">
    <text evidence="2 7">Catalyzes the formation of N(7)-methylguanine at position 46 (m7G46) in tRNA.</text>
</comment>
<keyword evidence="6 7" id="KW-0819">tRNA processing</keyword>
<dbReference type="SUPFAM" id="SSF53335">
    <property type="entry name" value="S-adenosyl-L-methionine-dependent methyltransferases"/>
    <property type="match status" value="1"/>
</dbReference>
<gene>
    <name evidence="7 8" type="primary">trmB</name>
    <name evidence="8" type="ORF">D9V34_02160</name>
</gene>
<dbReference type="Proteomes" id="UP000269438">
    <property type="component" value="Unassembled WGS sequence"/>
</dbReference>
<accession>A0A3L7AX67</accession>
<evidence type="ECO:0000313" key="9">
    <source>
        <dbReference type="Proteomes" id="UP000269438"/>
    </source>
</evidence>
<evidence type="ECO:0000256" key="5">
    <source>
        <dbReference type="ARBA" id="ARBA00022691"/>
    </source>
</evidence>
<comment type="catalytic activity">
    <reaction evidence="1 7">
        <text>guanosine(46) in tRNA + S-adenosyl-L-methionine = N(7)-methylguanosine(46) in tRNA + S-adenosyl-L-homocysteine</text>
        <dbReference type="Rhea" id="RHEA:42708"/>
        <dbReference type="Rhea" id="RHEA-COMP:10188"/>
        <dbReference type="Rhea" id="RHEA-COMP:10189"/>
        <dbReference type="ChEBI" id="CHEBI:57856"/>
        <dbReference type="ChEBI" id="CHEBI:59789"/>
        <dbReference type="ChEBI" id="CHEBI:74269"/>
        <dbReference type="ChEBI" id="CHEBI:74480"/>
        <dbReference type="EC" id="2.1.1.33"/>
    </reaction>
</comment>
<dbReference type="PANTHER" id="PTHR23417">
    <property type="entry name" value="3-DEOXY-D-MANNO-OCTULOSONIC-ACID TRANSFERASE/TRNA GUANINE-N 7 - -METHYLTRANSFERASE"/>
    <property type="match status" value="1"/>
</dbReference>
<keyword evidence="5 7" id="KW-0949">S-adenosyl-L-methionine</keyword>
<feature type="binding site" evidence="7">
    <location>
        <position position="118"/>
    </location>
    <ligand>
        <name>S-adenosyl-L-methionine</name>
        <dbReference type="ChEBI" id="CHEBI:59789"/>
    </ligand>
</feature>
<dbReference type="Gene3D" id="3.40.50.150">
    <property type="entry name" value="Vaccinia Virus protein VP39"/>
    <property type="match status" value="1"/>
</dbReference>
<dbReference type="UniPathway" id="UPA00989"/>
<dbReference type="CDD" id="cd02440">
    <property type="entry name" value="AdoMet_MTases"/>
    <property type="match status" value="1"/>
</dbReference>
<sequence>MTSTPENGSEPEVFAAPEIADAATEIAPLAPGISLAEDGDRAPVVPNPEGVPEQYRPYPVSFVRRSARLTAGQESAMSRVGDDYLVQVPRAHASTSVDPRVSIDLPTVFGREARTIVEIGSGMGECVSAAALANPDNNYLALEVYWAGLAQAISLADRAGGVPNLRLIEANAPEILDALPAASLDEIWVFFPDPWHKARHHKRRMVQPEFADQVARVLRPGGIWRLATDWEPYADHMREVLRGRTDLVPVIPESDGVVERFEGRVLTTFEEKGRRAGRGATDLAYVRA</sequence>
<dbReference type="GO" id="GO:0008176">
    <property type="term" value="F:tRNA (guanine(46)-N7)-methyltransferase activity"/>
    <property type="evidence" value="ECO:0007669"/>
    <property type="project" value="UniProtKB-UniRule"/>
</dbReference>
<dbReference type="AlphaFoldDB" id="A0A3L7AX67"/>
<comment type="similarity">
    <text evidence="7">Belongs to the class I-like SAM-binding methyltransferase superfamily. TrmB family.</text>
</comment>
<keyword evidence="3 7" id="KW-0489">Methyltransferase</keyword>
<dbReference type="InterPro" id="IPR055361">
    <property type="entry name" value="tRNA_methyltr_TrmB_bact"/>
</dbReference>
<feature type="binding site" evidence="7">
    <location>
        <position position="197"/>
    </location>
    <ligand>
        <name>substrate</name>
    </ligand>
</feature>
<feature type="binding site" evidence="7">
    <location>
        <begin position="267"/>
        <end position="270"/>
    </location>
    <ligand>
        <name>substrate</name>
    </ligand>
</feature>
<comment type="pathway">
    <text evidence="7">tRNA modification; N(7)-methylguanine-tRNA biosynthesis.</text>
</comment>
<dbReference type="HAMAP" id="MF_01057">
    <property type="entry name" value="tRNA_methyltr_TrmB"/>
    <property type="match status" value="1"/>
</dbReference>
<comment type="caution">
    <text evidence="7">Lacks conserved residue(s) required for the propagation of feature annotation.</text>
</comment>
<evidence type="ECO:0000256" key="3">
    <source>
        <dbReference type="ARBA" id="ARBA00022603"/>
    </source>
</evidence>
<organism evidence="8 9">
    <name type="scientific">Mycetocola lacteus</name>
    <dbReference type="NCBI Taxonomy" id="76637"/>
    <lineage>
        <taxon>Bacteria</taxon>
        <taxon>Bacillati</taxon>
        <taxon>Actinomycetota</taxon>
        <taxon>Actinomycetes</taxon>
        <taxon>Micrococcales</taxon>
        <taxon>Microbacteriaceae</taxon>
        <taxon>Mycetocola</taxon>
    </lineage>
</organism>
<keyword evidence="9" id="KW-1185">Reference proteome</keyword>
<protein>
    <recommendedName>
        <fullName evidence="7">tRNA (guanine-N(7)-)-methyltransferase</fullName>
        <ecNumber evidence="7">2.1.1.33</ecNumber>
    </recommendedName>
    <alternativeName>
        <fullName evidence="7">tRNA (guanine(46)-N(7))-methyltransferase</fullName>
    </alternativeName>
    <alternativeName>
        <fullName evidence="7">tRNA(m7G46)-methyltransferase</fullName>
    </alternativeName>
</protein>
<keyword evidence="4 7" id="KW-0808">Transferase</keyword>
<dbReference type="InterPro" id="IPR003358">
    <property type="entry name" value="tRNA_(Gua-N-7)_MeTrfase_Trmb"/>
</dbReference>
<feature type="binding site" evidence="7">
    <location>
        <position position="143"/>
    </location>
    <ligand>
        <name>S-adenosyl-L-methionine</name>
        <dbReference type="ChEBI" id="CHEBI:59789"/>
    </ligand>
</feature>
<dbReference type="OrthoDB" id="9802090at2"/>